<accession>A0A6C0M122</accession>
<dbReference type="EMBL" id="MN740618">
    <property type="protein sequence ID" value="QHU35975.1"/>
    <property type="molecule type" value="Genomic_DNA"/>
</dbReference>
<evidence type="ECO:0000313" key="1">
    <source>
        <dbReference type="EMBL" id="QHU35975.1"/>
    </source>
</evidence>
<reference evidence="1" key="1">
    <citation type="journal article" date="2020" name="Nature">
        <title>Giant virus diversity and host interactions through global metagenomics.</title>
        <authorList>
            <person name="Schulz F."/>
            <person name="Roux S."/>
            <person name="Paez-Espino D."/>
            <person name="Jungbluth S."/>
            <person name="Walsh D.A."/>
            <person name="Denef V.J."/>
            <person name="McMahon K.D."/>
            <person name="Konstantinidis K.T."/>
            <person name="Eloe-Fadrosh E.A."/>
            <person name="Kyrpides N.C."/>
            <person name="Woyke T."/>
        </authorList>
    </citation>
    <scope>NUCLEOTIDE SEQUENCE</scope>
    <source>
        <strain evidence="1">GVMAG-S-1035085-51</strain>
    </source>
</reference>
<protein>
    <submittedName>
        <fullName evidence="1">Uncharacterized protein</fullName>
    </submittedName>
</protein>
<organism evidence="1">
    <name type="scientific">viral metagenome</name>
    <dbReference type="NCBI Taxonomy" id="1070528"/>
    <lineage>
        <taxon>unclassified sequences</taxon>
        <taxon>metagenomes</taxon>
        <taxon>organismal metagenomes</taxon>
    </lineage>
</organism>
<sequence>MQVIVNDFRFSGYTTLVSNKLGEYIVYEKIMKNGFLLPLSSGLFKFHFKQGSKLPYIKMISGDDFVNDYAIGVKSGYIRLSTFIQEFDIDSIVTNKFVKECITTAPLTKYQFLY</sequence>
<name>A0A6C0M122_9ZZZZ</name>
<proteinExistence type="predicted"/>
<dbReference type="AlphaFoldDB" id="A0A6C0M122"/>